<dbReference type="EMBL" id="CP048409">
    <property type="protein sequence ID" value="QIA06364.1"/>
    <property type="molecule type" value="Genomic_DNA"/>
</dbReference>
<name>A0A6C0R7T4_9BACT</name>
<reference evidence="1 2" key="1">
    <citation type="submission" date="2020-02" db="EMBL/GenBank/DDBJ databases">
        <title>Genome sequencing for Draconibacterium sp. strain M1.</title>
        <authorList>
            <person name="Park S.-J."/>
        </authorList>
    </citation>
    <scope>NUCLEOTIDE SEQUENCE [LARGE SCALE GENOMIC DNA]</scope>
    <source>
        <strain evidence="1 2">M1</strain>
    </source>
</reference>
<protein>
    <submittedName>
        <fullName evidence="1">Uncharacterized protein</fullName>
    </submittedName>
</protein>
<gene>
    <name evidence="1" type="ORF">G0Q07_00825</name>
</gene>
<keyword evidence="2" id="KW-1185">Reference proteome</keyword>
<evidence type="ECO:0000313" key="1">
    <source>
        <dbReference type="EMBL" id="QIA06364.1"/>
    </source>
</evidence>
<accession>A0A6C0R7T4</accession>
<dbReference type="Proteomes" id="UP000474630">
    <property type="component" value="Chromosome"/>
</dbReference>
<dbReference type="AlphaFoldDB" id="A0A6C0R7T4"/>
<evidence type="ECO:0000313" key="2">
    <source>
        <dbReference type="Proteomes" id="UP000474630"/>
    </source>
</evidence>
<dbReference type="KEGG" id="drc:G0Q07_00825"/>
<proteinExistence type="predicted"/>
<organism evidence="1 2">
    <name type="scientific">Draconibacterium halophilum</name>
    <dbReference type="NCBI Taxonomy" id="2706887"/>
    <lineage>
        <taxon>Bacteria</taxon>
        <taxon>Pseudomonadati</taxon>
        <taxon>Bacteroidota</taxon>
        <taxon>Bacteroidia</taxon>
        <taxon>Marinilabiliales</taxon>
        <taxon>Prolixibacteraceae</taxon>
        <taxon>Draconibacterium</taxon>
    </lineage>
</organism>
<dbReference type="RefSeq" id="WP_163344297.1">
    <property type="nucleotide sequence ID" value="NZ_CP048409.1"/>
</dbReference>
<sequence length="239" mass="26482">MDTMMKIGKTLTFFLIVAGFFACNDDDNSVPFEVIGDVFVIKRTVDNEEKFAHSYVAWGNQPMSHAEVTTPGGANITLDPANEILNTYAKEPSLNEYSTSAPVEGNYQFLVINEDITHQSVDLLDFDNIAFTTITSAEVSNQQLAVHWETNDNAEAYLIRLINEAGEIAFISQTLPVQMTSLQEIGVGTASGSWQETPEIGNVYNVELLSVRFEDDAVSNDAAYHIQEIAVTEQEVTWQ</sequence>
<dbReference type="PROSITE" id="PS51257">
    <property type="entry name" value="PROKAR_LIPOPROTEIN"/>
    <property type="match status" value="1"/>
</dbReference>